<dbReference type="SUPFAM" id="SSF55785">
    <property type="entry name" value="PYP-like sensor domain (PAS domain)"/>
    <property type="match status" value="1"/>
</dbReference>
<comment type="catalytic activity">
    <reaction evidence="1">
        <text>ATP + protein L-histidine = ADP + protein N-phospho-L-histidine.</text>
        <dbReference type="EC" id="2.7.13.3"/>
    </reaction>
</comment>
<dbReference type="InterPro" id="IPR035965">
    <property type="entry name" value="PAS-like_dom_sf"/>
</dbReference>
<dbReference type="Proteomes" id="UP000664303">
    <property type="component" value="Unassembled WGS sequence"/>
</dbReference>
<dbReference type="GO" id="GO:0000155">
    <property type="term" value="F:phosphorelay sensor kinase activity"/>
    <property type="evidence" value="ECO:0007669"/>
    <property type="project" value="InterPro"/>
</dbReference>
<dbReference type="PROSITE" id="PS50109">
    <property type="entry name" value="HIS_KIN"/>
    <property type="match status" value="1"/>
</dbReference>
<dbReference type="Gene3D" id="3.30.450.20">
    <property type="entry name" value="PAS domain"/>
    <property type="match status" value="1"/>
</dbReference>
<keyword evidence="5" id="KW-1185">Reference proteome</keyword>
<dbReference type="PANTHER" id="PTHR43065:SF51">
    <property type="entry name" value="HISTIDINE KINASE"/>
    <property type="match status" value="1"/>
</dbReference>
<evidence type="ECO:0000313" key="4">
    <source>
        <dbReference type="EMBL" id="MBN7796487.1"/>
    </source>
</evidence>
<feature type="domain" description="Histidine kinase" evidence="3">
    <location>
        <begin position="228"/>
        <end position="428"/>
    </location>
</feature>
<dbReference type="InterPro" id="IPR005467">
    <property type="entry name" value="His_kinase_dom"/>
</dbReference>
<name>A0A939ILZ8_9GAMM</name>
<dbReference type="AlphaFoldDB" id="A0A939ILZ8"/>
<dbReference type="PRINTS" id="PR00344">
    <property type="entry name" value="BCTRLSENSOR"/>
</dbReference>
<organism evidence="4 5">
    <name type="scientific">Parahaliea mediterranea</name>
    <dbReference type="NCBI Taxonomy" id="651086"/>
    <lineage>
        <taxon>Bacteria</taxon>
        <taxon>Pseudomonadati</taxon>
        <taxon>Pseudomonadota</taxon>
        <taxon>Gammaproteobacteria</taxon>
        <taxon>Cellvibrionales</taxon>
        <taxon>Halieaceae</taxon>
        <taxon>Parahaliea</taxon>
    </lineage>
</organism>
<keyword evidence="4" id="KW-0808">Transferase</keyword>
<dbReference type="Gene3D" id="3.30.565.10">
    <property type="entry name" value="Histidine kinase-like ATPase, C-terminal domain"/>
    <property type="match status" value="1"/>
</dbReference>
<dbReference type="EC" id="2.7.13.3" evidence="2"/>
<dbReference type="SUPFAM" id="SSF47384">
    <property type="entry name" value="Homodimeric domain of signal transducing histidine kinase"/>
    <property type="match status" value="1"/>
</dbReference>
<dbReference type="InterPro" id="IPR036890">
    <property type="entry name" value="HATPase_C_sf"/>
</dbReference>
<evidence type="ECO:0000259" key="3">
    <source>
        <dbReference type="PROSITE" id="PS50109"/>
    </source>
</evidence>
<keyword evidence="4" id="KW-0418">Kinase</keyword>
<dbReference type="SMART" id="SM00387">
    <property type="entry name" value="HATPase_c"/>
    <property type="match status" value="1"/>
</dbReference>
<gene>
    <name evidence="4" type="ORF">JYP50_07790</name>
</gene>
<dbReference type="InterPro" id="IPR004358">
    <property type="entry name" value="Sig_transdc_His_kin-like_C"/>
</dbReference>
<dbReference type="Pfam" id="PF02518">
    <property type="entry name" value="HATPase_c"/>
    <property type="match status" value="1"/>
</dbReference>
<dbReference type="InterPro" id="IPR003594">
    <property type="entry name" value="HATPase_dom"/>
</dbReference>
<sequence>MTRALLWLCLFALAVGLHALLGLWLAGPTLWLATLGGLLPLALLARALESTPYRRQLRALSSMIAGWRDSDFALSISEPNSAELKSLTAELNAVATLLRRERHGLVQRELLLQTVIQSSPMAVLLCDRGGHVVLANLKARQWFAKQGQLEGLTLSRISETLPDELRQALDTDGETICSLGQEPELETYHVSRTRFDLNAQAHYLVLMRPMTRELNRREAAVWKKVIRLMSHEINNSLAPISSLAHSGRTLARQHGVPALDRVFDTIESRARHLNDFIGGYARFAKLPPPVPQAVAVRAFLDPLCGALDCDYQVPEPDAMGHFDPAQIEQVLINLVKNALEAGSELRDIAVRWVAGPEEDRLQVCDRGQGMAGDSMERALLPFYSTKRSGSGLGLALAREIMEAHNGRIELAARDDGGTVVSLCFRRDAAPAG</sequence>
<dbReference type="InterPro" id="IPR000014">
    <property type="entry name" value="PAS"/>
</dbReference>
<evidence type="ECO:0000256" key="2">
    <source>
        <dbReference type="ARBA" id="ARBA00012438"/>
    </source>
</evidence>
<comment type="caution">
    <text evidence="4">The sequence shown here is derived from an EMBL/GenBank/DDBJ whole genome shotgun (WGS) entry which is preliminary data.</text>
</comment>
<accession>A0A939ILZ8</accession>
<dbReference type="InterPro" id="IPR036097">
    <property type="entry name" value="HisK_dim/P_sf"/>
</dbReference>
<protein>
    <recommendedName>
        <fullName evidence="2">histidine kinase</fullName>
        <ecNumber evidence="2">2.7.13.3</ecNumber>
    </recommendedName>
</protein>
<dbReference type="RefSeq" id="WP_206559933.1">
    <property type="nucleotide sequence ID" value="NZ_JAFKCZ010000005.1"/>
</dbReference>
<dbReference type="EMBL" id="JAFKCZ010000005">
    <property type="protein sequence ID" value="MBN7796487.1"/>
    <property type="molecule type" value="Genomic_DNA"/>
</dbReference>
<proteinExistence type="predicted"/>
<dbReference type="Pfam" id="PF13188">
    <property type="entry name" value="PAS_8"/>
    <property type="match status" value="1"/>
</dbReference>
<dbReference type="SUPFAM" id="SSF55874">
    <property type="entry name" value="ATPase domain of HSP90 chaperone/DNA topoisomerase II/histidine kinase"/>
    <property type="match status" value="1"/>
</dbReference>
<reference evidence="4" key="1">
    <citation type="submission" date="2021-02" db="EMBL/GenBank/DDBJ databases">
        <title>PHA producing bacteria isolated from coastal sediment in Guangdong, Shenzhen.</title>
        <authorList>
            <person name="Zheng W."/>
            <person name="Yu S."/>
            <person name="Huang Y."/>
        </authorList>
    </citation>
    <scope>NUCLEOTIDE SEQUENCE</scope>
    <source>
        <strain evidence="4">TN14-10</strain>
    </source>
</reference>
<evidence type="ECO:0000256" key="1">
    <source>
        <dbReference type="ARBA" id="ARBA00000085"/>
    </source>
</evidence>
<dbReference type="PANTHER" id="PTHR43065">
    <property type="entry name" value="SENSOR HISTIDINE KINASE"/>
    <property type="match status" value="1"/>
</dbReference>
<evidence type="ECO:0000313" key="5">
    <source>
        <dbReference type="Proteomes" id="UP000664303"/>
    </source>
</evidence>